<dbReference type="HOGENOM" id="CLU_1758772_0_0_1"/>
<organism evidence="1 2">
    <name type="scientific">Dothistroma septosporum (strain NZE10 / CBS 128990)</name>
    <name type="common">Red band needle blight fungus</name>
    <name type="synonym">Mycosphaerella pini</name>
    <dbReference type="NCBI Taxonomy" id="675120"/>
    <lineage>
        <taxon>Eukaryota</taxon>
        <taxon>Fungi</taxon>
        <taxon>Dikarya</taxon>
        <taxon>Ascomycota</taxon>
        <taxon>Pezizomycotina</taxon>
        <taxon>Dothideomycetes</taxon>
        <taxon>Dothideomycetidae</taxon>
        <taxon>Mycosphaerellales</taxon>
        <taxon>Mycosphaerellaceae</taxon>
        <taxon>Dothistroma</taxon>
    </lineage>
</organism>
<reference evidence="1 2" key="2">
    <citation type="journal article" date="2012" name="PLoS Pathog.">
        <title>Diverse lifestyles and strategies of plant pathogenesis encoded in the genomes of eighteen Dothideomycetes fungi.</title>
        <authorList>
            <person name="Ohm R.A."/>
            <person name="Feau N."/>
            <person name="Henrissat B."/>
            <person name="Schoch C.L."/>
            <person name="Horwitz B.A."/>
            <person name="Barry K.W."/>
            <person name="Condon B.J."/>
            <person name="Copeland A.C."/>
            <person name="Dhillon B."/>
            <person name="Glaser F."/>
            <person name="Hesse C.N."/>
            <person name="Kosti I."/>
            <person name="LaButti K."/>
            <person name="Lindquist E.A."/>
            <person name="Lucas S."/>
            <person name="Salamov A.A."/>
            <person name="Bradshaw R.E."/>
            <person name="Ciuffetti L."/>
            <person name="Hamelin R.C."/>
            <person name="Kema G.H.J."/>
            <person name="Lawrence C."/>
            <person name="Scott J.A."/>
            <person name="Spatafora J.W."/>
            <person name="Turgeon B.G."/>
            <person name="de Wit P.J.G.M."/>
            <person name="Zhong S."/>
            <person name="Goodwin S.B."/>
            <person name="Grigoriev I.V."/>
        </authorList>
    </citation>
    <scope>NUCLEOTIDE SEQUENCE [LARGE SCALE GENOMIC DNA]</scope>
    <source>
        <strain evidence="2">NZE10 / CBS 128990</strain>
    </source>
</reference>
<dbReference type="EMBL" id="KB446542">
    <property type="protein sequence ID" value="EME41318.1"/>
    <property type="molecule type" value="Genomic_DNA"/>
</dbReference>
<protein>
    <submittedName>
        <fullName evidence="1">Uncharacterized protein</fullName>
    </submittedName>
</protein>
<accession>N1PFD0</accession>
<evidence type="ECO:0000313" key="2">
    <source>
        <dbReference type="Proteomes" id="UP000016933"/>
    </source>
</evidence>
<dbReference type="Proteomes" id="UP000016933">
    <property type="component" value="Unassembled WGS sequence"/>
</dbReference>
<reference evidence="2" key="1">
    <citation type="journal article" date="2012" name="PLoS Genet.">
        <title>The genomes of the fungal plant pathogens Cladosporium fulvum and Dothistroma septosporum reveal adaptation to different hosts and lifestyles but also signatures of common ancestry.</title>
        <authorList>
            <person name="de Wit P.J.G.M."/>
            <person name="van der Burgt A."/>
            <person name="Oekmen B."/>
            <person name="Stergiopoulos I."/>
            <person name="Abd-Elsalam K.A."/>
            <person name="Aerts A.L."/>
            <person name="Bahkali A.H."/>
            <person name="Beenen H.G."/>
            <person name="Chettri P."/>
            <person name="Cox M.P."/>
            <person name="Datema E."/>
            <person name="de Vries R.P."/>
            <person name="Dhillon B."/>
            <person name="Ganley A.R."/>
            <person name="Griffiths S.A."/>
            <person name="Guo Y."/>
            <person name="Hamelin R.C."/>
            <person name="Henrissat B."/>
            <person name="Kabir M.S."/>
            <person name="Jashni M.K."/>
            <person name="Kema G."/>
            <person name="Klaubauf S."/>
            <person name="Lapidus A."/>
            <person name="Levasseur A."/>
            <person name="Lindquist E."/>
            <person name="Mehrabi R."/>
            <person name="Ohm R.A."/>
            <person name="Owen T.J."/>
            <person name="Salamov A."/>
            <person name="Schwelm A."/>
            <person name="Schijlen E."/>
            <person name="Sun H."/>
            <person name="van den Burg H.A."/>
            <person name="van Ham R.C.H.J."/>
            <person name="Zhang S."/>
            <person name="Goodwin S.B."/>
            <person name="Grigoriev I.V."/>
            <person name="Collemare J."/>
            <person name="Bradshaw R.E."/>
        </authorList>
    </citation>
    <scope>NUCLEOTIDE SEQUENCE [LARGE SCALE GENOMIC DNA]</scope>
    <source>
        <strain evidence="2">NZE10 / CBS 128990</strain>
    </source>
</reference>
<sequence length="148" mass="15941">MNTTLSSPETSSCGSTSGRHFSLLNTPTTSHCFNLNNTFSNPNVTIPGFQYDLLNTASFNYSTNHSQISYSQPSTASQQPSNLTLKTYNGLDCIRIAESYGLIEPWTEWTCATSSGGECSTLPYSVRSFVIGPSSEKGRKGKCVVAAS</sequence>
<dbReference type="OrthoDB" id="3878372at2759"/>
<keyword evidence="2" id="KW-1185">Reference proteome</keyword>
<gene>
    <name evidence="1" type="ORF">DOTSEDRAFT_26501</name>
</gene>
<evidence type="ECO:0000313" key="1">
    <source>
        <dbReference type="EMBL" id="EME41318.1"/>
    </source>
</evidence>
<dbReference type="AlphaFoldDB" id="N1PFD0"/>
<proteinExistence type="predicted"/>
<name>N1PFD0_DOTSN</name>